<evidence type="ECO:0000313" key="2">
    <source>
        <dbReference type="EMBL" id="KAG7048657.1"/>
    </source>
</evidence>
<proteinExistence type="predicted"/>
<dbReference type="AlphaFoldDB" id="A0A9P7R4Q7"/>
<feature type="region of interest" description="Disordered" evidence="1">
    <location>
        <begin position="1"/>
        <end position="24"/>
    </location>
</feature>
<sequence>RHSCGNRYPEGIVTPSHYARKPLAPDPAQRELDELQLFSSQRSQ</sequence>
<organism evidence="2 3">
    <name type="scientific">Colletotrichum scovillei</name>
    <dbReference type="NCBI Taxonomy" id="1209932"/>
    <lineage>
        <taxon>Eukaryota</taxon>
        <taxon>Fungi</taxon>
        <taxon>Dikarya</taxon>
        <taxon>Ascomycota</taxon>
        <taxon>Pezizomycotina</taxon>
        <taxon>Sordariomycetes</taxon>
        <taxon>Hypocreomycetidae</taxon>
        <taxon>Glomerellales</taxon>
        <taxon>Glomerellaceae</taxon>
        <taxon>Colletotrichum</taxon>
        <taxon>Colletotrichum acutatum species complex</taxon>
    </lineage>
</organism>
<dbReference type="Proteomes" id="UP000699042">
    <property type="component" value="Unassembled WGS sequence"/>
</dbReference>
<dbReference type="EMBL" id="JAESDN010000006">
    <property type="protein sequence ID" value="KAG7048657.1"/>
    <property type="molecule type" value="Genomic_DNA"/>
</dbReference>
<feature type="non-terminal residue" evidence="2">
    <location>
        <position position="1"/>
    </location>
</feature>
<gene>
    <name evidence="2" type="ORF">JMJ77_014293</name>
</gene>
<accession>A0A9P7R4Q7</accession>
<protein>
    <submittedName>
        <fullName evidence="2">Uncharacterized protein</fullName>
    </submittedName>
</protein>
<evidence type="ECO:0000313" key="3">
    <source>
        <dbReference type="Proteomes" id="UP000699042"/>
    </source>
</evidence>
<keyword evidence="3" id="KW-1185">Reference proteome</keyword>
<name>A0A9P7R4Q7_9PEZI</name>
<reference evidence="2" key="1">
    <citation type="submission" date="2021-05" db="EMBL/GenBank/DDBJ databases">
        <title>Comparative genomics of three Colletotrichum scovillei strains and genetic complementation revealed genes involved fungal growth and virulence on chili pepper.</title>
        <authorList>
            <person name="Hsieh D.-K."/>
            <person name="Chuang S.-C."/>
            <person name="Chen C.-Y."/>
            <person name="Chao Y.-T."/>
            <person name="Lu M.-Y.J."/>
            <person name="Lee M.-H."/>
            <person name="Shih M.-C."/>
        </authorList>
    </citation>
    <scope>NUCLEOTIDE SEQUENCE</scope>
    <source>
        <strain evidence="2">Coll-153</strain>
    </source>
</reference>
<evidence type="ECO:0000256" key="1">
    <source>
        <dbReference type="SAM" id="MobiDB-lite"/>
    </source>
</evidence>
<comment type="caution">
    <text evidence="2">The sequence shown here is derived from an EMBL/GenBank/DDBJ whole genome shotgun (WGS) entry which is preliminary data.</text>
</comment>